<dbReference type="GO" id="GO:0033212">
    <property type="term" value="P:iron import into cell"/>
    <property type="evidence" value="ECO:0007669"/>
    <property type="project" value="InterPro"/>
</dbReference>
<evidence type="ECO:0000256" key="7">
    <source>
        <dbReference type="HAMAP-Rule" id="MF_01272"/>
    </source>
</evidence>
<dbReference type="SUPFAM" id="SSF54909">
    <property type="entry name" value="Dimeric alpha+beta barrel"/>
    <property type="match status" value="1"/>
</dbReference>
<evidence type="ECO:0000256" key="6">
    <source>
        <dbReference type="ARBA" id="ARBA00023033"/>
    </source>
</evidence>
<evidence type="ECO:0000313" key="12">
    <source>
        <dbReference type="Proteomes" id="UP000561617"/>
    </source>
</evidence>
<protein>
    <recommendedName>
        <fullName evidence="7">Heme-degrading monooxygenase</fullName>
        <ecNumber evidence="7">1.14.14.18</ecNumber>
    </recommendedName>
    <alternativeName>
        <fullName evidence="7">Heme oxygenase</fullName>
    </alternativeName>
    <alternativeName>
        <fullName evidence="7">Iron-regulated surface determinant</fullName>
    </alternativeName>
    <alternativeName>
        <fullName evidence="7">Iron-responsive surface determinant</fullName>
    </alternativeName>
</protein>
<dbReference type="GO" id="GO:0020037">
    <property type="term" value="F:heme binding"/>
    <property type="evidence" value="ECO:0007669"/>
    <property type="project" value="UniProtKB-UniRule"/>
</dbReference>
<keyword evidence="1 7" id="KW-0963">Cytoplasm</keyword>
<comment type="function">
    <text evidence="7">Allows bacterial pathogens to use the host heme as an iron source. Catalyzes the oxidative degradation of the heme macrocyclic porphyrin ring to the biliverdin in the presence of a suitable electron donor such as ascorbate or NADPH--cytochrome P450 reductase, with subsequent release of free iron.</text>
</comment>
<dbReference type="Proteomes" id="UP000561617">
    <property type="component" value="Unassembled WGS sequence"/>
</dbReference>
<gene>
    <name evidence="7 10" type="primary">isdG</name>
    <name evidence="10" type="ORF">HCJ38_08125</name>
    <name evidence="11" type="ORF">HCJ59_02285</name>
</gene>
<dbReference type="PANTHER" id="PTHR34474">
    <property type="entry name" value="SIGNAL TRANSDUCTION PROTEIN TRAP"/>
    <property type="match status" value="1"/>
</dbReference>
<feature type="region of interest" description="Disordered" evidence="8">
    <location>
        <begin position="76"/>
        <end position="98"/>
    </location>
</feature>
<evidence type="ECO:0000256" key="1">
    <source>
        <dbReference type="ARBA" id="ARBA00022490"/>
    </source>
</evidence>
<keyword evidence="2 7" id="KW-0349">Heme</keyword>
<dbReference type="GO" id="GO:0042167">
    <property type="term" value="P:heme catabolic process"/>
    <property type="evidence" value="ECO:0007669"/>
    <property type="project" value="UniProtKB-UniRule"/>
</dbReference>
<evidence type="ECO:0000259" key="9">
    <source>
        <dbReference type="PROSITE" id="PS51725"/>
    </source>
</evidence>
<proteinExistence type="inferred from homology"/>
<organism evidence="10 12">
    <name type="scientific">Listeria immobilis</name>
    <dbReference type="NCBI Taxonomy" id="2713502"/>
    <lineage>
        <taxon>Bacteria</taxon>
        <taxon>Bacillati</taxon>
        <taxon>Bacillota</taxon>
        <taxon>Bacilli</taxon>
        <taxon>Bacillales</taxon>
        <taxon>Listeriaceae</taxon>
        <taxon>Listeria</taxon>
    </lineage>
</organism>
<keyword evidence="5 7" id="KW-0408">Iron</keyword>
<sequence length="121" mass="13831">MIIVTNTIKVEKGAAEHVIRQFTGENGDGHPTKDIAEVEGFLGFELWHSQPEDEDYEEVVVTSKWESEEAQRNWVKSDSFKKAHGRTKDSRAQREDRKGIVGNEIARFKVVHVQNPVITEQ</sequence>
<keyword evidence="4 7" id="KW-0560">Oxidoreductase</keyword>
<comment type="catalytic activity">
    <reaction evidence="7">
        <text>heme b + 3 reduced [NADPH--hemoprotein reductase] + 3 O2 = biliverdin IXalpha + CO + Fe(2+) + 3 oxidized [NADPH--hemoprotein reductase] + 3 H2O + H(+)</text>
        <dbReference type="Rhea" id="RHEA:21764"/>
        <dbReference type="Rhea" id="RHEA-COMP:11964"/>
        <dbReference type="Rhea" id="RHEA-COMP:11965"/>
        <dbReference type="ChEBI" id="CHEBI:15377"/>
        <dbReference type="ChEBI" id="CHEBI:15378"/>
        <dbReference type="ChEBI" id="CHEBI:15379"/>
        <dbReference type="ChEBI" id="CHEBI:17245"/>
        <dbReference type="ChEBI" id="CHEBI:29033"/>
        <dbReference type="ChEBI" id="CHEBI:57618"/>
        <dbReference type="ChEBI" id="CHEBI:57991"/>
        <dbReference type="ChEBI" id="CHEBI:58210"/>
        <dbReference type="ChEBI" id="CHEBI:60344"/>
        <dbReference type="EC" id="1.14.14.18"/>
    </reaction>
</comment>
<keyword evidence="6 7" id="KW-0503">Monooxygenase</keyword>
<dbReference type="HAMAP" id="MF_01272">
    <property type="entry name" value="Heme_degrading_monooxygenase"/>
    <property type="match status" value="1"/>
</dbReference>
<keyword evidence="13" id="KW-1185">Reference proteome</keyword>
<evidence type="ECO:0000313" key="11">
    <source>
        <dbReference type="EMBL" id="MBC1508739.1"/>
    </source>
</evidence>
<dbReference type="RefSeq" id="WP_185345865.1">
    <property type="nucleotide sequence ID" value="NZ_JAASTU010000008.1"/>
</dbReference>
<comment type="caution">
    <text evidence="10">The sequence shown here is derived from an EMBL/GenBank/DDBJ whole genome shotgun (WGS) entry which is preliminary data.</text>
</comment>
<evidence type="ECO:0000256" key="2">
    <source>
        <dbReference type="ARBA" id="ARBA00022617"/>
    </source>
</evidence>
<feature type="site" description="Transition state stabilizer" evidence="7">
    <location>
        <position position="74"/>
    </location>
</feature>
<dbReference type="EMBL" id="JAASUB010000002">
    <property type="protein sequence ID" value="MBC1508739.1"/>
    <property type="molecule type" value="Genomic_DNA"/>
</dbReference>
<dbReference type="AlphaFoldDB" id="A0A7X0X7A6"/>
<evidence type="ECO:0000256" key="4">
    <source>
        <dbReference type="ARBA" id="ARBA00023002"/>
    </source>
</evidence>
<evidence type="ECO:0000256" key="3">
    <source>
        <dbReference type="ARBA" id="ARBA00022723"/>
    </source>
</evidence>
<dbReference type="GO" id="GO:0005506">
    <property type="term" value="F:iron ion binding"/>
    <property type="evidence" value="ECO:0007669"/>
    <property type="project" value="UniProtKB-UniRule"/>
</dbReference>
<evidence type="ECO:0000313" key="13">
    <source>
        <dbReference type="Proteomes" id="UP000587800"/>
    </source>
</evidence>
<comment type="subcellular location">
    <subcellularLocation>
        <location evidence="7">Cytoplasm</location>
    </subcellularLocation>
</comment>
<dbReference type="Gene3D" id="3.30.70.100">
    <property type="match status" value="1"/>
</dbReference>
<dbReference type="InterPro" id="IPR007138">
    <property type="entry name" value="ABM_dom"/>
</dbReference>
<keyword evidence="3 7" id="KW-0479">Metal-binding</keyword>
<evidence type="ECO:0000256" key="5">
    <source>
        <dbReference type="ARBA" id="ARBA00023004"/>
    </source>
</evidence>
<reference evidence="12 13" key="1">
    <citation type="submission" date="2020-03" db="EMBL/GenBank/DDBJ databases">
        <title>Soil Listeria distribution.</title>
        <authorList>
            <person name="Liao J."/>
            <person name="Wiedmann M."/>
        </authorList>
    </citation>
    <scope>NUCLEOTIDE SEQUENCE [LARGE SCALE GENOMIC DNA]</scope>
    <source>
        <strain evidence="11 13">FSL L7-1515</strain>
        <strain evidence="10 12">FSL L7-1554</strain>
    </source>
</reference>
<comment type="caution">
    <text evidence="7">Lacks conserved residue(s) required for the propagation of feature annotation.</text>
</comment>
<name>A0A7X0X7A6_9LIST</name>
<dbReference type="PROSITE" id="PS51725">
    <property type="entry name" value="ABM"/>
    <property type="match status" value="1"/>
</dbReference>
<dbReference type="EMBL" id="JAASTW010000008">
    <property type="protein sequence ID" value="MBC1488976.1"/>
    <property type="molecule type" value="Genomic_DNA"/>
</dbReference>
<dbReference type="GO" id="GO:0004392">
    <property type="term" value="F:heme oxygenase (decyclizing) activity"/>
    <property type="evidence" value="ECO:0007669"/>
    <property type="project" value="UniProtKB-UniRule"/>
</dbReference>
<feature type="binding site" description="axial binding residue" evidence="7">
    <location>
        <position position="84"/>
    </location>
    <ligand>
        <name>heme</name>
        <dbReference type="ChEBI" id="CHEBI:30413"/>
    </ligand>
    <ligandPart>
        <name>Fe</name>
        <dbReference type="ChEBI" id="CHEBI:18248"/>
    </ligandPart>
</feature>
<comment type="similarity">
    <text evidence="7">Belongs to the antibiotic biosynthesis monooxygenase family. Heme-degrading monooxygenase IsdG subfamily.</text>
</comment>
<dbReference type="InterPro" id="IPR023953">
    <property type="entry name" value="IsdG"/>
</dbReference>
<dbReference type="PANTHER" id="PTHR34474:SF4">
    <property type="entry name" value="HEME OXYGENASE (STAPHYLOBILIN-PRODUCING) 1"/>
    <property type="match status" value="1"/>
</dbReference>
<evidence type="ECO:0000256" key="8">
    <source>
        <dbReference type="SAM" id="MobiDB-lite"/>
    </source>
</evidence>
<dbReference type="Pfam" id="PF03992">
    <property type="entry name" value="ABM"/>
    <property type="match status" value="1"/>
</dbReference>
<dbReference type="EC" id="1.14.14.18" evidence="7"/>
<dbReference type="NCBIfam" id="NF009841">
    <property type="entry name" value="PRK13316.1"/>
    <property type="match status" value="1"/>
</dbReference>
<accession>A0A7X0X7A6</accession>
<dbReference type="Proteomes" id="UP000587800">
    <property type="component" value="Unassembled WGS sequence"/>
</dbReference>
<dbReference type="InterPro" id="IPR011008">
    <property type="entry name" value="Dimeric_a/b-barrel"/>
</dbReference>
<evidence type="ECO:0000313" key="10">
    <source>
        <dbReference type="EMBL" id="MBC1488976.1"/>
    </source>
</evidence>
<comment type="subunit">
    <text evidence="7">Homodimer.</text>
</comment>
<dbReference type="GO" id="GO:0005737">
    <property type="term" value="C:cytoplasm"/>
    <property type="evidence" value="ECO:0007669"/>
    <property type="project" value="UniProtKB-SubCell"/>
</dbReference>
<feature type="domain" description="ABM" evidence="9">
    <location>
        <begin position="2"/>
        <end position="101"/>
    </location>
</feature>
<feature type="binding site" evidence="7">
    <location>
        <position position="6"/>
    </location>
    <ligand>
        <name>Fe cation</name>
        <dbReference type="ChEBI" id="CHEBI:24875"/>
    </ligand>
</feature>
<dbReference type="InterPro" id="IPR050404">
    <property type="entry name" value="Heme-degrading_MO"/>
</dbReference>
<feature type="compositionally biased region" description="Basic and acidic residues" evidence="8">
    <location>
        <begin position="78"/>
        <end position="98"/>
    </location>
</feature>